<dbReference type="Proteomes" id="UP000014155">
    <property type="component" value="Unassembled WGS sequence"/>
</dbReference>
<dbReference type="RefSeq" id="WP_004630303.1">
    <property type="nucleotide sequence ID" value="NZ_AORV01000066.1"/>
</dbReference>
<keyword evidence="5" id="KW-0067">ATP-binding</keyword>
<comment type="caution">
    <text evidence="9">The sequence shown here is derived from an EMBL/GenBank/DDBJ whole genome shotgun (WGS) entry which is preliminary data.</text>
</comment>
<name>S0FHI6_RUMCE</name>
<evidence type="ECO:0000256" key="1">
    <source>
        <dbReference type="ARBA" id="ARBA00005715"/>
    </source>
</evidence>
<dbReference type="GO" id="GO:0016301">
    <property type="term" value="F:kinase activity"/>
    <property type="evidence" value="ECO:0007669"/>
    <property type="project" value="UniProtKB-KW"/>
</dbReference>
<accession>S0FHI6</accession>
<dbReference type="EMBL" id="AORV01000066">
    <property type="protein sequence ID" value="EMS69336.1"/>
    <property type="molecule type" value="Genomic_DNA"/>
</dbReference>
<evidence type="ECO:0008006" key="11">
    <source>
        <dbReference type="Google" id="ProtNLM"/>
    </source>
</evidence>
<dbReference type="eggNOG" id="COG3395">
    <property type="taxonomic scope" value="Bacteria"/>
</dbReference>
<keyword evidence="2" id="KW-0808">Transferase</keyword>
<keyword evidence="4" id="KW-0418">Kinase</keyword>
<dbReference type="STRING" id="1195236.CTER_5008"/>
<keyword evidence="10" id="KW-1185">Reference proteome</keyword>
<dbReference type="InterPro" id="IPR042213">
    <property type="entry name" value="NBD_C_sf"/>
</dbReference>
<gene>
    <name evidence="9" type="ORF">CTER_5008</name>
</gene>
<dbReference type="GO" id="GO:0005524">
    <property type="term" value="F:ATP binding"/>
    <property type="evidence" value="ECO:0007669"/>
    <property type="project" value="UniProtKB-KW"/>
</dbReference>
<sequence length="409" mass="44251">MRLLVMADDFTGAMDTGVQFSKKGIRTFVSTCTQLDFDQVEQDVQVLVIDTESRHISPGEAYEIVHRLALKAREYGIQHVYKKIDSTFRGNVGQELKAVMDAWEGAPLMCVPAYPKTGRTTIDSVQFVDGIPLHQTIYSKDLLNPITTGYIPEILMRQPGIGAVPATARGRLITGLEDRNTIYIFDGQSNGDLINTGKILSSRKKLSLTAGCAGFAEYLPEFIDLEKCGAGLEQVKAENILVVSGSINRDSIKQTLYGEMSGFESIVLTSEQKNAPGYMETIRGKELAAGIAGMIKRTGKVIVKTVNRREEVDEAGDPVKVAGSLGALTRLVLDCGTECALVVFGGDTAIHIMEAVECSGLLPVEEIVPGVAVSHAVCKYGKIILVSKAGGFGEEDVLLKIQDYLKGKV</sequence>
<evidence type="ECO:0000259" key="7">
    <source>
        <dbReference type="Pfam" id="PF07005"/>
    </source>
</evidence>
<proteinExistence type="inferred from homology"/>
<dbReference type="Pfam" id="PF07005">
    <property type="entry name" value="SBD_N"/>
    <property type="match status" value="1"/>
</dbReference>
<organism evidence="9 10">
    <name type="scientific">Ruminiclostridium cellobioparum subsp. termitidis CT1112</name>
    <dbReference type="NCBI Taxonomy" id="1195236"/>
    <lineage>
        <taxon>Bacteria</taxon>
        <taxon>Bacillati</taxon>
        <taxon>Bacillota</taxon>
        <taxon>Clostridia</taxon>
        <taxon>Eubacteriales</taxon>
        <taxon>Oscillospiraceae</taxon>
        <taxon>Ruminiclostridium</taxon>
    </lineage>
</organism>
<dbReference type="InterPro" id="IPR037051">
    <property type="entry name" value="4-carb_acid_sugar_kinase_N_sf"/>
</dbReference>
<evidence type="ECO:0000259" key="8">
    <source>
        <dbReference type="Pfam" id="PF17042"/>
    </source>
</evidence>
<protein>
    <recommendedName>
        <fullName evidence="11">Four-carbon acid sugar kinase family protein</fullName>
    </recommendedName>
</protein>
<evidence type="ECO:0000313" key="9">
    <source>
        <dbReference type="EMBL" id="EMS69336.1"/>
    </source>
</evidence>
<keyword evidence="3" id="KW-0547">Nucleotide-binding</keyword>
<evidence type="ECO:0000256" key="4">
    <source>
        <dbReference type="ARBA" id="ARBA00022777"/>
    </source>
</evidence>
<feature type="domain" description="Four-carbon acid sugar kinase nucleotide binding" evidence="8">
    <location>
        <begin position="241"/>
        <end position="398"/>
    </location>
</feature>
<dbReference type="Gene3D" id="3.40.50.10840">
    <property type="entry name" value="Putative sugar-binding, N-terminal domain"/>
    <property type="match status" value="1"/>
</dbReference>
<dbReference type="Gene3D" id="3.40.980.20">
    <property type="entry name" value="Four-carbon acid sugar kinase, nucleotide binding domain"/>
    <property type="match status" value="1"/>
</dbReference>
<evidence type="ECO:0000256" key="6">
    <source>
        <dbReference type="ARBA" id="ARBA00023277"/>
    </source>
</evidence>
<reference evidence="9 10" key="1">
    <citation type="journal article" date="2013" name="Genome Announc.">
        <title>Draft Genome Sequence of the Cellulolytic, Mesophilic, Anaerobic Bacterium Clostridium termitidis Strain CT1112 (DSM 5398).</title>
        <authorList>
            <person name="Lal S."/>
            <person name="Ramachandran U."/>
            <person name="Zhang X."/>
            <person name="Munir R."/>
            <person name="Sparling R."/>
            <person name="Levin D.B."/>
        </authorList>
    </citation>
    <scope>NUCLEOTIDE SEQUENCE [LARGE SCALE GENOMIC DNA]</scope>
    <source>
        <strain evidence="9 10">CT1112</strain>
    </source>
</reference>
<evidence type="ECO:0000313" key="10">
    <source>
        <dbReference type="Proteomes" id="UP000014155"/>
    </source>
</evidence>
<dbReference type="Pfam" id="PF17042">
    <property type="entry name" value="NBD_C"/>
    <property type="match status" value="1"/>
</dbReference>
<dbReference type="InterPro" id="IPR010737">
    <property type="entry name" value="4-carb_acid_sugar_kinase_N"/>
</dbReference>
<dbReference type="PATRIC" id="fig|1195236.3.peg.5204"/>
<evidence type="ECO:0000256" key="3">
    <source>
        <dbReference type="ARBA" id="ARBA00022741"/>
    </source>
</evidence>
<comment type="similarity">
    <text evidence="1">Belongs to the four-carbon acid sugar kinase family.</text>
</comment>
<evidence type="ECO:0000256" key="5">
    <source>
        <dbReference type="ARBA" id="ARBA00022840"/>
    </source>
</evidence>
<keyword evidence="6" id="KW-0119">Carbohydrate metabolism</keyword>
<dbReference type="InterPro" id="IPR031475">
    <property type="entry name" value="NBD_C"/>
</dbReference>
<dbReference type="SUPFAM" id="SSF142764">
    <property type="entry name" value="YgbK-like"/>
    <property type="match status" value="1"/>
</dbReference>
<dbReference type="AlphaFoldDB" id="S0FHI6"/>
<evidence type="ECO:0000256" key="2">
    <source>
        <dbReference type="ARBA" id="ARBA00022679"/>
    </source>
</evidence>
<feature type="domain" description="Four-carbon acid sugar kinase N-terminal" evidence="7">
    <location>
        <begin position="3"/>
        <end position="219"/>
    </location>
</feature>